<proteinExistence type="predicted"/>
<evidence type="ECO:0000313" key="1">
    <source>
        <dbReference type="EMBL" id="MBC5850697.1"/>
    </source>
</evidence>
<dbReference type="InterPro" id="IPR038338">
    <property type="entry name" value="PriC_sf"/>
</dbReference>
<dbReference type="RefSeq" id="WP_187025715.1">
    <property type="nucleotide sequence ID" value="NZ_JACRUP010000003.1"/>
</dbReference>
<accession>A0A9X0UH53</accession>
<dbReference type="AlphaFoldDB" id="A0A9X0UH53"/>
<protein>
    <submittedName>
        <fullName evidence="1">Primosomal replication protein</fullName>
    </submittedName>
</protein>
<reference evidence="1" key="1">
    <citation type="submission" date="2020-08" db="EMBL/GenBank/DDBJ databases">
        <title>Genome Sequencing and Pan-Genome Analysis of Migratory bird Vibrio Strains, Inner Mongolia.</title>
        <authorList>
            <person name="Zheng L."/>
        </authorList>
    </citation>
    <scope>NUCLEOTIDE SEQUENCE</scope>
    <source>
        <strain evidence="1">M13F</strain>
    </source>
</reference>
<dbReference type="Pfam" id="PF07445">
    <property type="entry name" value="PriC"/>
    <property type="match status" value="1"/>
</dbReference>
<organism evidence="1 2">
    <name type="scientific">Vibrio metschnikovii</name>
    <dbReference type="NCBI Taxonomy" id="28172"/>
    <lineage>
        <taxon>Bacteria</taxon>
        <taxon>Pseudomonadati</taxon>
        <taxon>Pseudomonadota</taxon>
        <taxon>Gammaproteobacteria</taxon>
        <taxon>Vibrionales</taxon>
        <taxon>Vibrionaceae</taxon>
        <taxon>Vibrio</taxon>
    </lineage>
</organism>
<dbReference type="EMBL" id="JACRUP010000003">
    <property type="protein sequence ID" value="MBC5850697.1"/>
    <property type="molecule type" value="Genomic_DNA"/>
</dbReference>
<gene>
    <name evidence="1" type="ORF">H8Q88_06940</name>
</gene>
<dbReference type="Proteomes" id="UP000615796">
    <property type="component" value="Unassembled WGS sequence"/>
</dbReference>
<keyword evidence="2" id="KW-1185">Reference proteome</keyword>
<name>A0A9X0UH53_VIBME</name>
<comment type="caution">
    <text evidence="1">The sequence shown here is derived from an EMBL/GenBank/DDBJ whole genome shotgun (WGS) entry which is preliminary data.</text>
</comment>
<dbReference type="InterPro" id="IPR010890">
    <property type="entry name" value="PriC"/>
</dbReference>
<dbReference type="Gene3D" id="1.20.1270.340">
    <property type="match status" value="1"/>
</dbReference>
<evidence type="ECO:0000313" key="2">
    <source>
        <dbReference type="Proteomes" id="UP000615796"/>
    </source>
</evidence>
<sequence length="210" mass="24588">MVKPLFPARSKRLTHRKPITNDDRFGSATKRLQRLMRHAELIDKQYRHHTRRWFGNQLFKKNVFSLTSCAHEAEQTLSQLHQICHASSPCLVQVQHLSDSLCAQLEALQRVVDEWENTLQRDGLDSEHPTLAKDMSESQLAEQLIQHQRWEQRLLTLVLNRQYQLEQTSARYYPQAQQALFLAKQRLNRCQQAKAIIEAQLINLQNNGSQ</sequence>